<dbReference type="RefSeq" id="XP_012676171.2">
    <property type="nucleotide sequence ID" value="XM_012820717.2"/>
</dbReference>
<sequence>MCAYVNKGQVLVRLLPPFLILEFVFGVIGNGLALWIFYHMKPWRSSTVFLFNLALADFLLNMALPLRASYYLSGIDWKFGDAFCRISLFMLAMNRGGSVLFLTAVAVDRYLRVVHPHHSLNSMTAGKATCVAALLWIITITLNISLLMETKLVQTNETTKCESFSNQNKYHSVLFFVEFLISLGIITFCTTHTYAHLRKRCMDRHIRRVMLCLALVMVMFTVCFLPCNITRVLIWVRNTQPTDYEGTEALEMTFYITISLTYLNSMLDPVLYYFSSPTFKRTLNEMVTKLMQKRRKKLLEEQRIHINGLFTLDYLLHFKT</sequence>
<reference evidence="12" key="1">
    <citation type="submission" date="2025-08" db="UniProtKB">
        <authorList>
            <consortium name="RefSeq"/>
        </authorList>
    </citation>
    <scope>IDENTIFICATION</scope>
</reference>
<accession>A0A6P3VP04</accession>
<feature type="transmembrane region" description="Helical" evidence="9">
    <location>
        <begin position="173"/>
        <end position="197"/>
    </location>
</feature>
<dbReference type="InterPro" id="IPR000276">
    <property type="entry name" value="GPCR_Rhodpsn"/>
</dbReference>
<dbReference type="OrthoDB" id="10055255at2759"/>
<feature type="transmembrane region" description="Helical" evidence="9">
    <location>
        <begin position="14"/>
        <end position="37"/>
    </location>
</feature>
<dbReference type="GeneID" id="105894237"/>
<dbReference type="SUPFAM" id="SSF81321">
    <property type="entry name" value="Family A G protein-coupled receptor-like"/>
    <property type="match status" value="1"/>
</dbReference>
<evidence type="ECO:0000256" key="5">
    <source>
        <dbReference type="ARBA" id="ARBA00023136"/>
    </source>
</evidence>
<evidence type="ECO:0000256" key="1">
    <source>
        <dbReference type="ARBA" id="ARBA00004141"/>
    </source>
</evidence>
<evidence type="ECO:0000256" key="4">
    <source>
        <dbReference type="ARBA" id="ARBA00023040"/>
    </source>
</evidence>
<dbReference type="AlphaFoldDB" id="A0A6P3VP04"/>
<comment type="subcellular location">
    <subcellularLocation>
        <location evidence="1">Membrane</location>
        <topology evidence="1">Multi-pass membrane protein</topology>
    </subcellularLocation>
</comment>
<feature type="transmembrane region" description="Helical" evidence="9">
    <location>
        <begin position="209"/>
        <end position="234"/>
    </location>
</feature>
<dbReference type="GO" id="GO:0005886">
    <property type="term" value="C:plasma membrane"/>
    <property type="evidence" value="ECO:0007669"/>
    <property type="project" value="TreeGrafter"/>
</dbReference>
<dbReference type="Gene3D" id="1.20.1070.10">
    <property type="entry name" value="Rhodopsin 7-helix transmembrane proteins"/>
    <property type="match status" value="1"/>
</dbReference>
<keyword evidence="2 8" id="KW-0812">Transmembrane</keyword>
<evidence type="ECO:0000313" key="12">
    <source>
        <dbReference type="RefSeq" id="XP_012676171.2"/>
    </source>
</evidence>
<proteinExistence type="inferred from homology"/>
<keyword evidence="5 9" id="KW-0472">Membrane</keyword>
<keyword evidence="4 8" id="KW-0297">G-protein coupled receptor</keyword>
<dbReference type="KEGG" id="char:105894237"/>
<comment type="similarity">
    <text evidence="8">Belongs to the G-protein coupled receptor 1 family.</text>
</comment>
<evidence type="ECO:0000256" key="7">
    <source>
        <dbReference type="ARBA" id="ARBA00023224"/>
    </source>
</evidence>
<feature type="transmembrane region" description="Helical" evidence="9">
    <location>
        <begin position="49"/>
        <end position="66"/>
    </location>
</feature>
<organism evidence="11 12">
    <name type="scientific">Clupea harengus</name>
    <name type="common">Atlantic herring</name>
    <dbReference type="NCBI Taxonomy" id="7950"/>
    <lineage>
        <taxon>Eukaryota</taxon>
        <taxon>Metazoa</taxon>
        <taxon>Chordata</taxon>
        <taxon>Craniata</taxon>
        <taxon>Vertebrata</taxon>
        <taxon>Euteleostomi</taxon>
        <taxon>Actinopterygii</taxon>
        <taxon>Neopterygii</taxon>
        <taxon>Teleostei</taxon>
        <taxon>Clupei</taxon>
        <taxon>Clupeiformes</taxon>
        <taxon>Clupeoidei</taxon>
        <taxon>Clupeidae</taxon>
        <taxon>Clupea</taxon>
    </lineage>
</organism>
<feature type="transmembrane region" description="Helical" evidence="9">
    <location>
        <begin position="254"/>
        <end position="274"/>
    </location>
</feature>
<dbReference type="GO" id="GO:0004930">
    <property type="term" value="F:G protein-coupled receptor activity"/>
    <property type="evidence" value="ECO:0007669"/>
    <property type="project" value="UniProtKB-KW"/>
</dbReference>
<dbReference type="PROSITE" id="PS50262">
    <property type="entry name" value="G_PROTEIN_RECEP_F1_2"/>
    <property type="match status" value="1"/>
</dbReference>
<dbReference type="PRINTS" id="PR01157">
    <property type="entry name" value="P2YPURNOCPTR"/>
</dbReference>
<feature type="domain" description="G-protein coupled receptors family 1 profile" evidence="10">
    <location>
        <begin position="29"/>
        <end position="272"/>
    </location>
</feature>
<dbReference type="PROSITE" id="PS00237">
    <property type="entry name" value="G_PROTEIN_RECEP_F1_1"/>
    <property type="match status" value="1"/>
</dbReference>
<evidence type="ECO:0000256" key="6">
    <source>
        <dbReference type="ARBA" id="ARBA00023170"/>
    </source>
</evidence>
<dbReference type="InterPro" id="IPR017452">
    <property type="entry name" value="GPCR_Rhodpsn_7TM"/>
</dbReference>
<feature type="transmembrane region" description="Helical" evidence="9">
    <location>
        <begin position="128"/>
        <end position="148"/>
    </location>
</feature>
<evidence type="ECO:0000256" key="8">
    <source>
        <dbReference type="RuleBase" id="RU000688"/>
    </source>
</evidence>
<keyword evidence="3 9" id="KW-1133">Transmembrane helix</keyword>
<keyword evidence="6 8" id="KW-0675">Receptor</keyword>
<dbReference type="PRINTS" id="PR00237">
    <property type="entry name" value="GPCRRHODOPSN"/>
</dbReference>
<dbReference type="PANTHER" id="PTHR46048:SF6">
    <property type="entry name" value="HYDROXYCARBOXYLIC ACID RECEPTOR 2"/>
    <property type="match status" value="1"/>
</dbReference>
<evidence type="ECO:0000256" key="3">
    <source>
        <dbReference type="ARBA" id="ARBA00022989"/>
    </source>
</evidence>
<evidence type="ECO:0000313" key="11">
    <source>
        <dbReference type="Proteomes" id="UP000515152"/>
    </source>
</evidence>
<feature type="transmembrane region" description="Helical" evidence="9">
    <location>
        <begin position="86"/>
        <end position="107"/>
    </location>
</feature>
<name>A0A6P3VP04_CLUHA</name>
<keyword evidence="11" id="KW-1185">Reference proteome</keyword>
<dbReference type="PANTHER" id="PTHR46048">
    <property type="entry name" value="HYDROXYCARBOXYLIC ACID RECEPTOR 2"/>
    <property type="match status" value="1"/>
</dbReference>
<dbReference type="InterPro" id="IPR051893">
    <property type="entry name" value="HCARs"/>
</dbReference>
<evidence type="ECO:0000256" key="2">
    <source>
        <dbReference type="ARBA" id="ARBA00022692"/>
    </source>
</evidence>
<evidence type="ECO:0000259" key="10">
    <source>
        <dbReference type="PROSITE" id="PS50262"/>
    </source>
</evidence>
<gene>
    <name evidence="12" type="primary">LOC105894237</name>
</gene>
<protein>
    <submittedName>
        <fullName evidence="12">Hydroxycarboxylic acid receptor 3-like</fullName>
    </submittedName>
</protein>
<dbReference type="Pfam" id="PF00001">
    <property type="entry name" value="7tm_1"/>
    <property type="match status" value="1"/>
</dbReference>
<dbReference type="Proteomes" id="UP000515152">
    <property type="component" value="Chromosome 4"/>
</dbReference>
<evidence type="ECO:0000256" key="9">
    <source>
        <dbReference type="SAM" id="Phobius"/>
    </source>
</evidence>
<keyword evidence="7 8" id="KW-0807">Transducer</keyword>